<dbReference type="InterPro" id="IPR029051">
    <property type="entry name" value="DUF4352"/>
</dbReference>
<dbReference type="Pfam" id="PF11611">
    <property type="entry name" value="DUF4352"/>
    <property type="match status" value="1"/>
</dbReference>
<feature type="region of interest" description="Disordered" evidence="2">
    <location>
        <begin position="1"/>
        <end position="23"/>
    </location>
</feature>
<name>A0A4R5NHL8_LENBU</name>
<organism evidence="4 5">
    <name type="scientific">Lentilactobacillus buchneri DSM 20057</name>
    <dbReference type="NCBI Taxonomy" id="1423728"/>
    <lineage>
        <taxon>Bacteria</taxon>
        <taxon>Bacillati</taxon>
        <taxon>Bacillota</taxon>
        <taxon>Bacilli</taxon>
        <taxon>Lactobacillales</taxon>
        <taxon>Lactobacillaceae</taxon>
        <taxon>Lentilactobacillus</taxon>
    </lineage>
</organism>
<dbReference type="Proteomes" id="UP000295181">
    <property type="component" value="Unassembled WGS sequence"/>
</dbReference>
<evidence type="ECO:0000256" key="2">
    <source>
        <dbReference type="SAM" id="MobiDB-lite"/>
    </source>
</evidence>
<gene>
    <name evidence="4" type="ORF">C5L32_001360</name>
</gene>
<sequence>MMEVVTNEKYTNNTLNSGDLDPGASVTGNLIGQAKRDADLKLEYQPSIWDDKTVKVDINESA</sequence>
<dbReference type="Gene3D" id="2.60.40.1240">
    <property type="match status" value="1"/>
</dbReference>
<dbReference type="InterPro" id="IPR029050">
    <property type="entry name" value="Immunoprotect_excell_Ig-like"/>
</dbReference>
<evidence type="ECO:0000313" key="5">
    <source>
        <dbReference type="Proteomes" id="UP000295181"/>
    </source>
</evidence>
<feature type="compositionally biased region" description="Polar residues" evidence="2">
    <location>
        <begin position="8"/>
        <end position="17"/>
    </location>
</feature>
<evidence type="ECO:0000313" key="4">
    <source>
        <dbReference type="EMBL" id="TDG74007.1"/>
    </source>
</evidence>
<proteinExistence type="predicted"/>
<feature type="domain" description="DUF4352" evidence="3">
    <location>
        <begin position="8"/>
        <end position="52"/>
    </location>
</feature>
<protein>
    <recommendedName>
        <fullName evidence="3">DUF4352 domain-containing protein</fullName>
    </recommendedName>
</protein>
<accession>A0A4R5NHL8</accession>
<evidence type="ECO:0000256" key="1">
    <source>
        <dbReference type="ARBA" id="ARBA00022729"/>
    </source>
</evidence>
<reference evidence="4 5" key="1">
    <citation type="journal article" date="2019" name="Appl. Microbiol. Biotechnol.">
        <title>Uncovering carbohydrate metabolism through a genotype-phenotype association study of 56 lactic acid bacteria genomes.</title>
        <authorList>
            <person name="Buron-Moles G."/>
            <person name="Chailyan A."/>
            <person name="Dolejs I."/>
            <person name="Forster J."/>
            <person name="Miks M.H."/>
        </authorList>
    </citation>
    <scope>NUCLEOTIDE SEQUENCE [LARGE SCALE GENOMIC DNA]</scope>
    <source>
        <strain evidence="4 5">ATCC 4005</strain>
    </source>
</reference>
<keyword evidence="1" id="KW-0732">Signal</keyword>
<comment type="caution">
    <text evidence="4">The sequence shown here is derived from an EMBL/GenBank/DDBJ whole genome shotgun (WGS) entry which is preliminary data.</text>
</comment>
<dbReference type="AlphaFoldDB" id="A0A4R5NHL8"/>
<dbReference type="EMBL" id="PUFP01000075">
    <property type="protein sequence ID" value="TDG74007.1"/>
    <property type="molecule type" value="Genomic_DNA"/>
</dbReference>
<evidence type="ECO:0000259" key="3">
    <source>
        <dbReference type="Pfam" id="PF11611"/>
    </source>
</evidence>